<evidence type="ECO:0000256" key="1">
    <source>
        <dbReference type="SAM" id="MobiDB-lite"/>
    </source>
</evidence>
<keyword evidence="2" id="KW-0472">Membrane</keyword>
<organism evidence="3 4">
    <name type="scientific">Miscanthus lutarioriparius</name>
    <dbReference type="NCBI Taxonomy" id="422564"/>
    <lineage>
        <taxon>Eukaryota</taxon>
        <taxon>Viridiplantae</taxon>
        <taxon>Streptophyta</taxon>
        <taxon>Embryophyta</taxon>
        <taxon>Tracheophyta</taxon>
        <taxon>Spermatophyta</taxon>
        <taxon>Magnoliopsida</taxon>
        <taxon>Liliopsida</taxon>
        <taxon>Poales</taxon>
        <taxon>Poaceae</taxon>
        <taxon>PACMAD clade</taxon>
        <taxon>Panicoideae</taxon>
        <taxon>Andropogonodae</taxon>
        <taxon>Andropogoneae</taxon>
        <taxon>Saccharinae</taxon>
        <taxon>Miscanthus</taxon>
    </lineage>
</organism>
<dbReference type="Gene3D" id="3.30.70.2850">
    <property type="match status" value="1"/>
</dbReference>
<dbReference type="Proteomes" id="UP000604825">
    <property type="component" value="Unassembled WGS sequence"/>
</dbReference>
<evidence type="ECO:0000313" key="4">
    <source>
        <dbReference type="Proteomes" id="UP000604825"/>
    </source>
</evidence>
<sequence>MADEPSDACSRTDEDGVRGSWNNKRKSTHACSYPNKKHGFVIRNEWECYVICVFAAVVLILIYLFTEGEDEEDHEEDREEEGEVSEEDRDVEEEAKEEEEGEEEEDEEEGDDEDNEDEDEEARANLLKVVVDCFIATKGTQTSKKSLVCFDLYQDMMKQ</sequence>
<feature type="transmembrane region" description="Helical" evidence="2">
    <location>
        <begin position="46"/>
        <end position="65"/>
    </location>
</feature>
<accession>A0A811RDD9</accession>
<dbReference type="EMBL" id="CAJGYO010000014">
    <property type="protein sequence ID" value="CAD6268004.1"/>
    <property type="molecule type" value="Genomic_DNA"/>
</dbReference>
<feature type="region of interest" description="Disordered" evidence="1">
    <location>
        <begin position="1"/>
        <end position="30"/>
    </location>
</feature>
<keyword evidence="4" id="KW-1185">Reference proteome</keyword>
<evidence type="ECO:0000313" key="3">
    <source>
        <dbReference type="EMBL" id="CAD6268004.1"/>
    </source>
</evidence>
<keyword evidence="2" id="KW-1133">Transmembrane helix</keyword>
<protein>
    <submittedName>
        <fullName evidence="3">Uncharacterized protein</fullName>
    </submittedName>
</protein>
<proteinExistence type="predicted"/>
<dbReference type="OrthoDB" id="690301at2759"/>
<dbReference type="AlphaFoldDB" id="A0A811RDD9"/>
<evidence type="ECO:0000256" key="2">
    <source>
        <dbReference type="SAM" id="Phobius"/>
    </source>
</evidence>
<name>A0A811RDD9_9POAL</name>
<gene>
    <name evidence="3" type="ORF">NCGR_LOCUS51309</name>
</gene>
<feature type="compositionally biased region" description="Acidic residues" evidence="1">
    <location>
        <begin position="68"/>
        <end position="121"/>
    </location>
</feature>
<comment type="caution">
    <text evidence="3">The sequence shown here is derived from an EMBL/GenBank/DDBJ whole genome shotgun (WGS) entry which is preliminary data.</text>
</comment>
<keyword evidence="2" id="KW-0812">Transmembrane</keyword>
<reference evidence="3" key="1">
    <citation type="submission" date="2020-10" db="EMBL/GenBank/DDBJ databases">
        <authorList>
            <person name="Han B."/>
            <person name="Lu T."/>
            <person name="Zhao Q."/>
            <person name="Huang X."/>
            <person name="Zhao Y."/>
        </authorList>
    </citation>
    <scope>NUCLEOTIDE SEQUENCE</scope>
</reference>
<feature type="region of interest" description="Disordered" evidence="1">
    <location>
        <begin position="68"/>
        <end position="122"/>
    </location>
</feature>